<keyword evidence="2" id="KW-1100">Inhibition of host NF-kappa-B by virus</keyword>
<proteinExistence type="predicted"/>
<feature type="region of interest" description="Disordered" evidence="4">
    <location>
        <begin position="1"/>
        <end position="92"/>
    </location>
</feature>
<accession>A0A9C7BXD5</accession>
<keyword evidence="3" id="KW-0479">Metal-binding</keyword>
<evidence type="ECO:0000256" key="3">
    <source>
        <dbReference type="PROSITE-ProRule" id="PRU00175"/>
    </source>
</evidence>
<dbReference type="Gene3D" id="3.30.40.10">
    <property type="entry name" value="Zinc/RING finger domain, C3HC4 (zinc finger)"/>
    <property type="match status" value="1"/>
</dbReference>
<evidence type="ECO:0000256" key="2">
    <source>
        <dbReference type="ARBA" id="ARBA00022863"/>
    </source>
</evidence>
<dbReference type="SMART" id="SM00184">
    <property type="entry name" value="RING"/>
    <property type="match status" value="1"/>
</dbReference>
<protein>
    <submittedName>
        <fullName evidence="6">Wsv199-like protein</fullName>
    </submittedName>
</protein>
<keyword evidence="1" id="KW-0945">Host-virus interaction</keyword>
<dbReference type="SUPFAM" id="SSF48403">
    <property type="entry name" value="Ankyrin repeat"/>
    <property type="match status" value="1"/>
</dbReference>
<dbReference type="SUPFAM" id="SSF57850">
    <property type="entry name" value="RING/U-box"/>
    <property type="match status" value="1"/>
</dbReference>
<evidence type="ECO:0000256" key="1">
    <source>
        <dbReference type="ARBA" id="ARBA00022581"/>
    </source>
</evidence>
<dbReference type="InterPro" id="IPR001841">
    <property type="entry name" value="Znf_RING"/>
</dbReference>
<dbReference type="GO" id="GO:0085034">
    <property type="term" value="P:symbiont-mediated suppression of host NF-kappaB cascade"/>
    <property type="evidence" value="ECO:0007669"/>
    <property type="project" value="UniProtKB-KW"/>
</dbReference>
<dbReference type="GO" id="GO:0008270">
    <property type="term" value="F:zinc ion binding"/>
    <property type="evidence" value="ECO:0007669"/>
    <property type="project" value="UniProtKB-KW"/>
</dbReference>
<feature type="compositionally biased region" description="Acidic residues" evidence="4">
    <location>
        <begin position="73"/>
        <end position="89"/>
    </location>
</feature>
<dbReference type="InterPro" id="IPR036770">
    <property type="entry name" value="Ankyrin_rpt-contain_sf"/>
</dbReference>
<dbReference type="InterPro" id="IPR013083">
    <property type="entry name" value="Znf_RING/FYVE/PHD"/>
</dbReference>
<dbReference type="EMBL" id="LC738885">
    <property type="protein sequence ID" value="BDT63506.1"/>
    <property type="molecule type" value="Genomic_DNA"/>
</dbReference>
<reference evidence="6" key="1">
    <citation type="submission" date="2022-10" db="EMBL/GenBank/DDBJ databases">
        <title>Genome sequences of endogenous nimaviruses in decapod crustaceans.</title>
        <authorList>
            <person name="Kawato S."/>
            <person name="Nozaki R."/>
            <person name="Kondo H."/>
            <person name="Hirono I."/>
        </authorList>
    </citation>
    <scope>NUCLEOTIDE SEQUENCE</scope>
    <source>
        <strain evidence="6">Toyama2020</strain>
    </source>
</reference>
<name>A0A9C7BXD5_9VIRU</name>
<keyword evidence="3" id="KW-0863">Zinc-finger</keyword>
<evidence type="ECO:0000313" key="6">
    <source>
        <dbReference type="EMBL" id="BDT63506.1"/>
    </source>
</evidence>
<dbReference type="InterPro" id="IPR002110">
    <property type="entry name" value="Ankyrin_rpt"/>
</dbReference>
<dbReference type="PROSITE" id="PS50089">
    <property type="entry name" value="ZF_RING_2"/>
    <property type="match status" value="1"/>
</dbReference>
<dbReference type="SMART" id="SM00248">
    <property type="entry name" value="ANK"/>
    <property type="match status" value="3"/>
</dbReference>
<evidence type="ECO:0000256" key="4">
    <source>
        <dbReference type="SAM" id="MobiDB-lite"/>
    </source>
</evidence>
<dbReference type="Pfam" id="PF12796">
    <property type="entry name" value="Ank_2"/>
    <property type="match status" value="1"/>
</dbReference>
<evidence type="ECO:0000259" key="5">
    <source>
        <dbReference type="PROSITE" id="PS50089"/>
    </source>
</evidence>
<dbReference type="Gene3D" id="1.25.40.20">
    <property type="entry name" value="Ankyrin repeat-containing domain"/>
    <property type="match status" value="1"/>
</dbReference>
<sequence length="992" mass="114704">MVKHSPELLSQNFVEQGVSDDSDDDNEQYVFNPTLFKPQTNTASCSVKMKKSSKPTPTPLTQPSCLFGKLSDDNNDDNDDNNDDNEEDVINPALFKPKTYNASCSVKRKKSSKPTPTQLTQPSYTKKHKLNMEIVWSFEKYDTMTKQQQKLLVGTINGNIDYLNDCHLKSIKGLKINDELLCVAANPKFEINPCVIDAISSCSFDSICQIKDDDRFILIAILIGQNNLFFNKHSSEFNKLNSNKKKSFNIEDEEKIMKNYKPTPTEMNHQYDKIKNRFTKLENILIYLENEKNYSLYLLIKCVIAQILLLLQERIVEFLFSYFSSTPTTPSVEPFDMSFLMPFLPIFRQKSFQNFSKLVEDRKISVFKSVRIKQPVHKYRNLYLLETRSCNQVKHLSVLGMRWNRFFPRVSTYRKEMMHETQQALLSQIQQVRAGNTSTYTRSQDIEEIVEGFHNIRFWDYGDHRFVNIIQRWPLPMSFCSVLLQKELQKERYKNHNLSDKGRCIKIAERVYEEENGENVMKKDNLKFLKYAIFLNDTCSLKKLFQHQKETLNVDDIKYLLRYCIDVHSSESTSLDSYLSSHTACDIISEFKWLLNTWIDDEGNTFIGYCVKHRYPYLSFILGDRHIDATINATSRDDDLTPAMIAADNANPTSKTDIIRVLHNYGANLFYVNKNRETILHRAAGANNSTVLRSIKNMATGDDLEKIVELRRKVDNTTPMMIALSRGHCDFAKQLSDICRVKFRTLFGNSNVLRTPEFILLKGVSISTEFLENQGIEANMSIIKDAFLYNTLFKEEYHIATAGLINIGRQAVETIDGVKTSHPNKKQFFGGNINRLNESNNTWTGLRQSKGHKWVSPLVNGKMDAFINSVEKTTKIFESEDCSICLEKLSANYGFSVNYGSTKCGHQFHTHCWQTMKNTIKQDPSGSIYCPVCRQKTCFRKHTSSLVYDEEEPQQYENSTPSPPTKIWRRIGDNRYEFLINGVYIDEVKCLF</sequence>
<organism evidence="6">
    <name type="scientific">Pasiphaea japonica whispovirus</name>
    <dbReference type="NCBI Taxonomy" id="2984286"/>
    <lineage>
        <taxon>Viruses</taxon>
        <taxon>Viruses incertae sedis</taxon>
        <taxon>Naldaviricetes</taxon>
        <taxon>Nimaviridae</taxon>
        <taxon>Whispovirus</taxon>
    </lineage>
</organism>
<dbReference type="Pfam" id="PF13639">
    <property type="entry name" value="zf-RING_2"/>
    <property type="match status" value="1"/>
</dbReference>
<keyword evidence="3" id="KW-0862">Zinc</keyword>
<feature type="domain" description="RING-type" evidence="5">
    <location>
        <begin position="882"/>
        <end position="934"/>
    </location>
</feature>
<feature type="compositionally biased region" description="Acidic residues" evidence="4">
    <location>
        <begin position="18"/>
        <end position="27"/>
    </location>
</feature>